<evidence type="ECO:0000313" key="5">
    <source>
        <dbReference type="Proteomes" id="UP001497623"/>
    </source>
</evidence>
<keyword evidence="2" id="KW-0732">Signal</keyword>
<organism evidence="4 5">
    <name type="scientific">Meganyctiphanes norvegica</name>
    <name type="common">Northern krill</name>
    <name type="synonym">Thysanopoda norvegica</name>
    <dbReference type="NCBI Taxonomy" id="48144"/>
    <lineage>
        <taxon>Eukaryota</taxon>
        <taxon>Metazoa</taxon>
        <taxon>Ecdysozoa</taxon>
        <taxon>Arthropoda</taxon>
        <taxon>Crustacea</taxon>
        <taxon>Multicrustacea</taxon>
        <taxon>Malacostraca</taxon>
        <taxon>Eumalacostraca</taxon>
        <taxon>Eucarida</taxon>
        <taxon>Euphausiacea</taxon>
        <taxon>Euphausiidae</taxon>
        <taxon>Meganyctiphanes</taxon>
    </lineage>
</organism>
<dbReference type="AlphaFoldDB" id="A0AAV2QQD4"/>
<keyword evidence="5" id="KW-1185">Reference proteome</keyword>
<dbReference type="InterPro" id="IPR036645">
    <property type="entry name" value="Elafin-like_sf"/>
</dbReference>
<protein>
    <recommendedName>
        <fullName evidence="3">WAP domain-containing protein</fullName>
    </recommendedName>
</protein>
<evidence type="ECO:0000259" key="3">
    <source>
        <dbReference type="PROSITE" id="PS51390"/>
    </source>
</evidence>
<accession>A0AAV2QQD4</accession>
<dbReference type="SUPFAM" id="SSF57256">
    <property type="entry name" value="Elafin-like"/>
    <property type="match status" value="1"/>
</dbReference>
<comment type="caution">
    <text evidence="4">The sequence shown here is derived from an EMBL/GenBank/DDBJ whole genome shotgun (WGS) entry which is preliminary data.</text>
</comment>
<dbReference type="SMART" id="SM00217">
    <property type="entry name" value="WAP"/>
    <property type="match status" value="1"/>
</dbReference>
<feature type="region of interest" description="Disordered" evidence="1">
    <location>
        <begin position="17"/>
        <end position="84"/>
    </location>
</feature>
<gene>
    <name evidence="4" type="ORF">MNOR_LOCUS15804</name>
</gene>
<feature type="signal peptide" evidence="2">
    <location>
        <begin position="1"/>
        <end position="17"/>
    </location>
</feature>
<dbReference type="Pfam" id="PF00095">
    <property type="entry name" value="WAP"/>
    <property type="match status" value="1"/>
</dbReference>
<reference evidence="4 5" key="1">
    <citation type="submission" date="2024-05" db="EMBL/GenBank/DDBJ databases">
        <authorList>
            <person name="Wallberg A."/>
        </authorList>
    </citation>
    <scope>NUCLEOTIDE SEQUENCE [LARGE SCALE GENOMIC DNA]</scope>
</reference>
<dbReference type="InterPro" id="IPR008197">
    <property type="entry name" value="WAP_dom"/>
</dbReference>
<dbReference type="GO" id="GO:0005576">
    <property type="term" value="C:extracellular region"/>
    <property type="evidence" value="ECO:0007669"/>
    <property type="project" value="InterPro"/>
</dbReference>
<dbReference type="Proteomes" id="UP001497623">
    <property type="component" value="Unassembled WGS sequence"/>
</dbReference>
<feature type="domain" description="WAP" evidence="3">
    <location>
        <begin position="64"/>
        <end position="117"/>
    </location>
</feature>
<feature type="chain" id="PRO_5043416178" description="WAP domain-containing protein" evidence="2">
    <location>
        <begin position="18"/>
        <end position="120"/>
    </location>
</feature>
<evidence type="ECO:0000256" key="2">
    <source>
        <dbReference type="SAM" id="SignalP"/>
    </source>
</evidence>
<feature type="compositionally biased region" description="Low complexity" evidence="1">
    <location>
        <begin position="17"/>
        <end position="57"/>
    </location>
</feature>
<dbReference type="EMBL" id="CAXKWB010010067">
    <property type="protein sequence ID" value="CAL4096649.1"/>
    <property type="molecule type" value="Genomic_DNA"/>
</dbReference>
<dbReference type="GO" id="GO:0030414">
    <property type="term" value="F:peptidase inhibitor activity"/>
    <property type="evidence" value="ECO:0007669"/>
    <property type="project" value="InterPro"/>
</dbReference>
<sequence>MARLLLVCLALVSAASAQTAAPAASSSASGGSDGSNSSADIQGFGQQGFHQQGSPQQRFRRQAAVTKPGQCPAVRPSCPPTRFGQPPKPCSSDGGCVGVDKCCFDVCLQHHTCKPPIGRR</sequence>
<proteinExistence type="predicted"/>
<evidence type="ECO:0000313" key="4">
    <source>
        <dbReference type="EMBL" id="CAL4096649.1"/>
    </source>
</evidence>
<dbReference type="PROSITE" id="PS51390">
    <property type="entry name" value="WAP"/>
    <property type="match status" value="1"/>
</dbReference>
<evidence type="ECO:0000256" key="1">
    <source>
        <dbReference type="SAM" id="MobiDB-lite"/>
    </source>
</evidence>
<dbReference type="Gene3D" id="4.10.75.10">
    <property type="entry name" value="Elafin-like"/>
    <property type="match status" value="1"/>
</dbReference>
<name>A0AAV2QQD4_MEGNR</name>